<feature type="binding site" evidence="12">
    <location>
        <position position="36"/>
    </location>
    <ligand>
        <name>substrate</name>
    </ligand>
</feature>
<dbReference type="InterPro" id="IPR036043">
    <property type="entry name" value="Phosphoglycerate_kinase_sf"/>
</dbReference>
<comment type="pathway">
    <text evidence="2 12">Carbohydrate degradation; glycolysis; pyruvate from D-glyceraldehyde 3-phosphate: step 2/5.</text>
</comment>
<evidence type="ECO:0000256" key="12">
    <source>
        <dbReference type="HAMAP-Rule" id="MF_00145"/>
    </source>
</evidence>
<keyword evidence="9 12" id="KW-0418">Kinase</keyword>
<evidence type="ECO:0000313" key="16">
    <source>
        <dbReference type="EMBL" id="TGK92060.1"/>
    </source>
</evidence>
<dbReference type="RefSeq" id="WP_100790875.1">
    <property type="nucleotide sequence ID" value="NZ_NPDQ01000004.1"/>
</dbReference>
<evidence type="ECO:0000256" key="9">
    <source>
        <dbReference type="ARBA" id="ARBA00022777"/>
    </source>
</evidence>
<dbReference type="GO" id="GO:0043531">
    <property type="term" value="F:ADP binding"/>
    <property type="evidence" value="ECO:0007669"/>
    <property type="project" value="TreeGrafter"/>
</dbReference>
<feature type="binding site" evidence="12 14">
    <location>
        <position position="201"/>
    </location>
    <ligand>
        <name>ATP</name>
        <dbReference type="ChEBI" id="CHEBI:30616"/>
    </ligand>
</feature>
<gene>
    <name evidence="12 16" type="primary">pgk</name>
    <name evidence="16" type="ORF">EHQ30_17945</name>
</gene>
<dbReference type="AlphaFoldDB" id="A0A2M9Y1W7"/>
<feature type="binding site" evidence="12 14">
    <location>
        <position position="323"/>
    </location>
    <ligand>
        <name>ATP</name>
        <dbReference type="ChEBI" id="CHEBI:30616"/>
    </ligand>
</feature>
<feature type="binding site" evidence="13">
    <location>
        <position position="118"/>
    </location>
    <ligand>
        <name>(2R)-3-phosphoglycerate</name>
        <dbReference type="ChEBI" id="CHEBI:58272"/>
    </ligand>
</feature>
<dbReference type="PANTHER" id="PTHR11406:SF23">
    <property type="entry name" value="PHOSPHOGLYCERATE KINASE 1, CHLOROPLASTIC-RELATED"/>
    <property type="match status" value="1"/>
</dbReference>
<dbReference type="HAMAP" id="MF_00145">
    <property type="entry name" value="Phosphoglyc_kinase"/>
    <property type="match status" value="1"/>
</dbReference>
<comment type="subcellular location">
    <subcellularLocation>
        <location evidence="12">Cytoplasm</location>
    </subcellularLocation>
</comment>
<evidence type="ECO:0000313" key="17">
    <source>
        <dbReference type="Proteomes" id="UP000297891"/>
    </source>
</evidence>
<organism evidence="16 17">
    <name type="scientific">Leptospira brenneri</name>
    <dbReference type="NCBI Taxonomy" id="2023182"/>
    <lineage>
        <taxon>Bacteria</taxon>
        <taxon>Pseudomonadati</taxon>
        <taxon>Spirochaetota</taxon>
        <taxon>Spirochaetia</taxon>
        <taxon>Leptospirales</taxon>
        <taxon>Leptospiraceae</taxon>
        <taxon>Leptospira</taxon>
    </lineage>
</organism>
<evidence type="ECO:0000256" key="5">
    <source>
        <dbReference type="ARBA" id="ARBA00013061"/>
    </source>
</evidence>
<name>A0A2M9Y1W7_9LEPT</name>
<dbReference type="SUPFAM" id="SSF53748">
    <property type="entry name" value="Phosphoglycerate kinase"/>
    <property type="match status" value="1"/>
</dbReference>
<dbReference type="GO" id="GO:0005524">
    <property type="term" value="F:ATP binding"/>
    <property type="evidence" value="ECO:0007669"/>
    <property type="project" value="UniProtKB-KW"/>
</dbReference>
<reference evidence="16" key="1">
    <citation type="journal article" date="2019" name="PLoS Negl. Trop. Dis.">
        <title>Revisiting the worldwide diversity of Leptospira species in the environment.</title>
        <authorList>
            <person name="Vincent A.T."/>
            <person name="Schiettekatte O."/>
            <person name="Bourhy P."/>
            <person name="Veyrier F.J."/>
            <person name="Picardeau M."/>
        </authorList>
    </citation>
    <scope>NUCLEOTIDE SEQUENCE [LARGE SCALE GENOMIC DNA]</scope>
    <source>
        <strain evidence="16">201800277</strain>
    </source>
</reference>
<accession>A0A2M9Y1W7</accession>
<evidence type="ECO:0000256" key="14">
    <source>
        <dbReference type="PIRSR" id="PIRSR000724-2"/>
    </source>
</evidence>
<dbReference type="GO" id="GO:0005829">
    <property type="term" value="C:cytosol"/>
    <property type="evidence" value="ECO:0007669"/>
    <property type="project" value="UniProtKB-ARBA"/>
</dbReference>
<proteinExistence type="inferred from homology"/>
<keyword evidence="7 12" id="KW-0808">Transferase</keyword>
<evidence type="ECO:0000256" key="6">
    <source>
        <dbReference type="ARBA" id="ARBA00016471"/>
    </source>
</evidence>
<dbReference type="EMBL" id="RQFP01000014">
    <property type="protein sequence ID" value="TGK92060.1"/>
    <property type="molecule type" value="Genomic_DNA"/>
</dbReference>
<dbReference type="FunFam" id="3.40.50.1260:FF:000006">
    <property type="entry name" value="Phosphoglycerate kinase"/>
    <property type="match status" value="1"/>
</dbReference>
<dbReference type="Gene3D" id="3.40.50.1260">
    <property type="entry name" value="Phosphoglycerate kinase, N-terminal domain"/>
    <property type="match status" value="2"/>
</dbReference>
<evidence type="ECO:0000256" key="8">
    <source>
        <dbReference type="ARBA" id="ARBA00022741"/>
    </source>
</evidence>
<feature type="binding site" evidence="13">
    <location>
        <position position="36"/>
    </location>
    <ligand>
        <name>(2R)-3-phosphoglycerate</name>
        <dbReference type="ChEBI" id="CHEBI:58272"/>
    </ligand>
</feature>
<feature type="binding site" evidence="12 13">
    <location>
        <begin position="21"/>
        <end position="23"/>
    </location>
    <ligand>
        <name>substrate</name>
    </ligand>
</feature>
<comment type="caution">
    <text evidence="16">The sequence shown here is derived from an EMBL/GenBank/DDBJ whole genome shotgun (WGS) entry which is preliminary data.</text>
</comment>
<comment type="subunit">
    <text evidence="4 12">Monomer.</text>
</comment>
<evidence type="ECO:0000256" key="1">
    <source>
        <dbReference type="ARBA" id="ARBA00000642"/>
    </source>
</evidence>
<evidence type="ECO:0000256" key="2">
    <source>
        <dbReference type="ARBA" id="ARBA00004838"/>
    </source>
</evidence>
<dbReference type="PROSITE" id="PS00111">
    <property type="entry name" value="PGLYCERATE_KINASE"/>
    <property type="match status" value="1"/>
</dbReference>
<dbReference type="FunFam" id="3.40.50.1260:FF:000003">
    <property type="entry name" value="Phosphoglycerate kinase"/>
    <property type="match status" value="1"/>
</dbReference>
<feature type="binding site" evidence="12 13">
    <location>
        <begin position="59"/>
        <end position="62"/>
    </location>
    <ligand>
        <name>substrate</name>
    </ligand>
</feature>
<dbReference type="CDD" id="cd00318">
    <property type="entry name" value="Phosphoglycerate_kinase"/>
    <property type="match status" value="1"/>
</dbReference>
<evidence type="ECO:0000256" key="3">
    <source>
        <dbReference type="ARBA" id="ARBA00008982"/>
    </source>
</evidence>
<dbReference type="InterPro" id="IPR001576">
    <property type="entry name" value="Phosphoglycerate_kinase"/>
</dbReference>
<dbReference type="GO" id="GO:0006096">
    <property type="term" value="P:glycolytic process"/>
    <property type="evidence" value="ECO:0007669"/>
    <property type="project" value="UniProtKB-UniRule"/>
</dbReference>
<comment type="catalytic activity">
    <reaction evidence="1 12 15">
        <text>(2R)-3-phosphoglycerate + ATP = (2R)-3-phospho-glyceroyl phosphate + ADP</text>
        <dbReference type="Rhea" id="RHEA:14801"/>
        <dbReference type="ChEBI" id="CHEBI:30616"/>
        <dbReference type="ChEBI" id="CHEBI:57604"/>
        <dbReference type="ChEBI" id="CHEBI:58272"/>
        <dbReference type="ChEBI" id="CHEBI:456216"/>
        <dbReference type="EC" id="2.7.2.3"/>
    </reaction>
</comment>
<dbReference type="InterPro" id="IPR015824">
    <property type="entry name" value="Phosphoglycerate_kinase_N"/>
</dbReference>
<dbReference type="Pfam" id="PF00162">
    <property type="entry name" value="PGK"/>
    <property type="match status" value="1"/>
</dbReference>
<dbReference type="EC" id="2.7.2.3" evidence="5 12"/>
<dbReference type="InterPro" id="IPR015911">
    <property type="entry name" value="Phosphoglycerate_kinase_CS"/>
</dbReference>
<comment type="similarity">
    <text evidence="3 12 15">Belongs to the phosphoglycerate kinase family.</text>
</comment>
<evidence type="ECO:0000256" key="15">
    <source>
        <dbReference type="RuleBase" id="RU000532"/>
    </source>
</evidence>
<keyword evidence="17" id="KW-1185">Reference proteome</keyword>
<keyword evidence="8 12" id="KW-0547">Nucleotide-binding</keyword>
<dbReference type="PANTHER" id="PTHR11406">
    <property type="entry name" value="PHOSPHOGLYCERATE KINASE"/>
    <property type="match status" value="1"/>
</dbReference>
<feature type="binding site" evidence="12 14">
    <location>
        <position position="292"/>
    </location>
    <ligand>
        <name>ATP</name>
        <dbReference type="ChEBI" id="CHEBI:30616"/>
    </ligand>
</feature>
<protein>
    <recommendedName>
        <fullName evidence="6 12">Phosphoglycerate kinase</fullName>
        <ecNumber evidence="5 12">2.7.2.3</ecNumber>
    </recommendedName>
</protein>
<sequence>MKLPLLEEQNLKGKRVFVRVDFNVPVENGKATDKTRIEKTLPTLELLISKGAKIILGSHLGRPKGGPEAKYSMKPVFDVLSTLVKTKVSFSDSVIGTDVVKKSNELGDGEILLLENLRFHKEEEENEAGFCKELAKLADVYVNDAFGTAHRAHASTEGVAHLLPAFAGLLMRKEIEVLSGLLARPERPFVAIVGGSKVSSKFAILKNLLEKVDHLLIGGGMAYTFLKSRAVPVGKSLVEPDFESQAFQLIDRAGIQGVDLQIPIDHIIADNFDPNAKTKSVDKMGILDGWMGMDIGPKTIDNYIKAIKEAKTILWNGPMGVFEMDKFSKGTIEIAKAISKSKAKTVVGGGDSIAAVNKAGVADKITHISTGGGASLEFLEGRTLPGVECLLPKEGK</sequence>
<feature type="binding site" evidence="13">
    <location>
        <position position="151"/>
    </location>
    <ligand>
        <name>(2R)-3-phosphoglycerate</name>
        <dbReference type="ChEBI" id="CHEBI:58272"/>
    </ligand>
</feature>
<dbReference type="OrthoDB" id="9808460at2"/>
<evidence type="ECO:0000256" key="13">
    <source>
        <dbReference type="PIRSR" id="PIRSR000724-1"/>
    </source>
</evidence>
<dbReference type="GO" id="GO:0006094">
    <property type="term" value="P:gluconeogenesis"/>
    <property type="evidence" value="ECO:0007669"/>
    <property type="project" value="TreeGrafter"/>
</dbReference>
<dbReference type="Proteomes" id="UP000297891">
    <property type="component" value="Unassembled WGS sequence"/>
</dbReference>
<evidence type="ECO:0000256" key="7">
    <source>
        <dbReference type="ARBA" id="ARBA00022679"/>
    </source>
</evidence>
<feature type="binding site" evidence="12 14">
    <location>
        <begin position="349"/>
        <end position="352"/>
    </location>
    <ligand>
        <name>ATP</name>
        <dbReference type="ChEBI" id="CHEBI:30616"/>
    </ligand>
</feature>
<dbReference type="PRINTS" id="PR00477">
    <property type="entry name" value="PHGLYCKINASE"/>
</dbReference>
<feature type="binding site" evidence="12">
    <location>
        <position position="118"/>
    </location>
    <ligand>
        <name>substrate</name>
    </ligand>
</feature>
<dbReference type="UniPathway" id="UPA00109">
    <property type="reaction ID" value="UER00185"/>
</dbReference>
<dbReference type="GO" id="GO:0004618">
    <property type="term" value="F:phosphoglycerate kinase activity"/>
    <property type="evidence" value="ECO:0007669"/>
    <property type="project" value="UniProtKB-UniRule"/>
</dbReference>
<evidence type="ECO:0000256" key="11">
    <source>
        <dbReference type="ARBA" id="ARBA00023152"/>
    </source>
</evidence>
<evidence type="ECO:0000256" key="4">
    <source>
        <dbReference type="ARBA" id="ARBA00011245"/>
    </source>
</evidence>
<keyword evidence="12" id="KW-0963">Cytoplasm</keyword>
<evidence type="ECO:0000256" key="10">
    <source>
        <dbReference type="ARBA" id="ARBA00022840"/>
    </source>
</evidence>
<keyword evidence="11 12" id="KW-0324">Glycolysis</keyword>
<feature type="binding site" evidence="12">
    <location>
        <position position="151"/>
    </location>
    <ligand>
        <name>substrate</name>
    </ligand>
</feature>
<keyword evidence="10 12" id="KW-0067">ATP-binding</keyword>
<dbReference type="PIRSF" id="PIRSF000724">
    <property type="entry name" value="Pgk"/>
    <property type="match status" value="1"/>
</dbReference>